<evidence type="ECO:0000256" key="5">
    <source>
        <dbReference type="ARBA" id="ARBA00023235"/>
    </source>
</evidence>
<gene>
    <name evidence="9" type="ORF">A19Y_0092</name>
</gene>
<evidence type="ECO:0000256" key="6">
    <source>
        <dbReference type="PROSITE-ProRule" id="PRU00278"/>
    </source>
</evidence>
<dbReference type="InterPro" id="IPR027304">
    <property type="entry name" value="Trigger_fact/SurA_dom_sf"/>
</dbReference>
<keyword evidence="4 6" id="KW-0697">Rotamase</keyword>
<dbReference type="GO" id="GO:0003755">
    <property type="term" value="F:peptidyl-prolyl cis-trans isomerase activity"/>
    <property type="evidence" value="ECO:0007669"/>
    <property type="project" value="UniProtKB-KW"/>
</dbReference>
<dbReference type="Gene3D" id="3.10.50.40">
    <property type="match status" value="1"/>
</dbReference>
<dbReference type="STRING" id="388467.A19Y_0092"/>
<keyword evidence="10" id="KW-1185">Reference proteome</keyword>
<dbReference type="HOGENOM" id="CLU_082394_1_0_3"/>
<dbReference type="Pfam" id="PF00639">
    <property type="entry name" value="Rotamase"/>
    <property type="match status" value="1"/>
</dbReference>
<feature type="coiled-coil region" evidence="7">
    <location>
        <begin position="140"/>
        <end position="167"/>
    </location>
</feature>
<protein>
    <recommendedName>
        <fullName evidence="2">peptidylprolyl isomerase</fullName>
        <ecNumber evidence="2">5.2.1.8</ecNumber>
    </recommendedName>
</protein>
<dbReference type="RefSeq" id="WP_042151075.1">
    <property type="nucleotide sequence ID" value="NZ_CM002803.1"/>
</dbReference>
<keyword evidence="5 6" id="KW-0413">Isomerase</keyword>
<evidence type="ECO:0000256" key="1">
    <source>
        <dbReference type="ARBA" id="ARBA00000971"/>
    </source>
</evidence>
<dbReference type="Proteomes" id="UP000027395">
    <property type="component" value="Chromosome"/>
</dbReference>
<evidence type="ECO:0000259" key="8">
    <source>
        <dbReference type="PROSITE" id="PS50198"/>
    </source>
</evidence>
<dbReference type="PATRIC" id="fig|388467.6.peg.41"/>
<evidence type="ECO:0000256" key="3">
    <source>
        <dbReference type="ARBA" id="ARBA00022729"/>
    </source>
</evidence>
<sequence length="253" mass="29175">MANPFLTVNDEPIILGQALKYLQAAGKLQPMVTDILREYILDRELQSRTDLEIPPASIEQSVVNFRLERNLSDPQAFQQWLESNRMTYEAFHQQIVSGFKREKLKLSIVQPQLEEYFQQRKPALDAVVLSRISLNDYELAETLVSRLKEQESRFEELAREHSITNERSFGGMMGAVGWSTIPDNLKVILQQTPPGQIVGPMEVEGGWCIFRVDEFLEASLDNPQVKQRLQNELFDQWLNQQLQSAKITLNIQE</sequence>
<feature type="domain" description="PpiC" evidence="8">
    <location>
        <begin position="124"/>
        <end position="214"/>
    </location>
</feature>
<accession>A0A073CB93</accession>
<dbReference type="eggNOG" id="COG0760">
    <property type="taxonomic scope" value="Bacteria"/>
</dbReference>
<dbReference type="InterPro" id="IPR000297">
    <property type="entry name" value="PPIase_PpiC"/>
</dbReference>
<keyword evidence="3" id="KW-0732">Signal</keyword>
<proteinExistence type="predicted"/>
<evidence type="ECO:0000256" key="7">
    <source>
        <dbReference type="SAM" id="Coils"/>
    </source>
</evidence>
<evidence type="ECO:0000313" key="10">
    <source>
        <dbReference type="Proteomes" id="UP000027395"/>
    </source>
</evidence>
<dbReference type="PANTHER" id="PTHR47245:SF1">
    <property type="entry name" value="FOLDASE PROTEIN PRSA"/>
    <property type="match status" value="1"/>
</dbReference>
<dbReference type="PROSITE" id="PS50198">
    <property type="entry name" value="PPIC_PPIASE_2"/>
    <property type="match status" value="1"/>
</dbReference>
<comment type="catalytic activity">
    <reaction evidence="1">
        <text>[protein]-peptidylproline (omega=180) = [protein]-peptidylproline (omega=0)</text>
        <dbReference type="Rhea" id="RHEA:16237"/>
        <dbReference type="Rhea" id="RHEA-COMP:10747"/>
        <dbReference type="Rhea" id="RHEA-COMP:10748"/>
        <dbReference type="ChEBI" id="CHEBI:83833"/>
        <dbReference type="ChEBI" id="CHEBI:83834"/>
        <dbReference type="EC" id="5.2.1.8"/>
    </reaction>
</comment>
<dbReference type="AlphaFoldDB" id="A0A073CB93"/>
<dbReference type="InterPro" id="IPR046357">
    <property type="entry name" value="PPIase_dom_sf"/>
</dbReference>
<organism evidence="9 10">
    <name type="scientific">Planktothrix agardhii (strain NIVA-CYA 126/8)</name>
    <dbReference type="NCBI Taxonomy" id="388467"/>
    <lineage>
        <taxon>Bacteria</taxon>
        <taxon>Bacillati</taxon>
        <taxon>Cyanobacteriota</taxon>
        <taxon>Cyanophyceae</taxon>
        <taxon>Oscillatoriophycideae</taxon>
        <taxon>Oscillatoriales</taxon>
        <taxon>Microcoleaceae</taxon>
        <taxon>Planktothrix</taxon>
    </lineage>
</organism>
<dbReference type="InterPro" id="IPR050245">
    <property type="entry name" value="PrsA_foldase"/>
</dbReference>
<dbReference type="EC" id="5.2.1.8" evidence="2"/>
<evidence type="ECO:0000313" key="9">
    <source>
        <dbReference type="EMBL" id="KEI65341.1"/>
    </source>
</evidence>
<dbReference type="PANTHER" id="PTHR47245">
    <property type="entry name" value="PEPTIDYLPROLYL ISOMERASE"/>
    <property type="match status" value="1"/>
</dbReference>
<evidence type="ECO:0000256" key="4">
    <source>
        <dbReference type="ARBA" id="ARBA00023110"/>
    </source>
</evidence>
<dbReference type="SUPFAM" id="SSF54534">
    <property type="entry name" value="FKBP-like"/>
    <property type="match status" value="1"/>
</dbReference>
<dbReference type="EMBL" id="CM002803">
    <property type="protein sequence ID" value="KEI65341.1"/>
    <property type="molecule type" value="Genomic_DNA"/>
</dbReference>
<evidence type="ECO:0000256" key="2">
    <source>
        <dbReference type="ARBA" id="ARBA00013194"/>
    </source>
</evidence>
<dbReference type="SUPFAM" id="SSF109998">
    <property type="entry name" value="Triger factor/SurA peptide-binding domain-like"/>
    <property type="match status" value="1"/>
</dbReference>
<name>A0A073CB93_PLAA1</name>
<reference evidence="9 10" key="1">
    <citation type="journal article" date="2014" name="Appl. Environ. Microbiol.">
        <title>Elucidation of insertion elements encoded on plasmids and in vitro construction of shuttle vectors from the toxic cyanobacterium Planktothrix.</title>
        <authorList>
            <person name="Christiansen G."/>
            <person name="Goesmann A."/>
            <person name="Kurmayer R."/>
        </authorList>
    </citation>
    <scope>NUCLEOTIDE SEQUENCE [LARGE SCALE GENOMIC DNA]</scope>
    <source>
        <strain evidence="9 10">NIVA-CYA 126/8</strain>
    </source>
</reference>
<keyword evidence="7" id="KW-0175">Coiled coil</keyword>